<evidence type="ECO:0000256" key="1">
    <source>
        <dbReference type="SAM" id="MobiDB-lite"/>
    </source>
</evidence>
<proteinExistence type="predicted"/>
<evidence type="ECO:0008006" key="4">
    <source>
        <dbReference type="Google" id="ProtNLM"/>
    </source>
</evidence>
<keyword evidence="3" id="KW-1185">Reference proteome</keyword>
<dbReference type="RefSeq" id="WP_345003040.1">
    <property type="nucleotide sequence ID" value="NZ_BAAAXV010000012.1"/>
</dbReference>
<gene>
    <name evidence="2" type="ORF">ACFFSA_11445</name>
</gene>
<feature type="compositionally biased region" description="Basic and acidic residues" evidence="1">
    <location>
        <begin position="24"/>
        <end position="39"/>
    </location>
</feature>
<evidence type="ECO:0000313" key="2">
    <source>
        <dbReference type="EMBL" id="MFB9623688.1"/>
    </source>
</evidence>
<evidence type="ECO:0000313" key="3">
    <source>
        <dbReference type="Proteomes" id="UP001589532"/>
    </source>
</evidence>
<accession>A0ABV5RYQ6</accession>
<feature type="region of interest" description="Disordered" evidence="1">
    <location>
        <begin position="165"/>
        <end position="185"/>
    </location>
</feature>
<feature type="region of interest" description="Disordered" evidence="1">
    <location>
        <begin position="15"/>
        <end position="50"/>
    </location>
</feature>
<organism evidence="2 3">
    <name type="scientific">Nonomuraea helvata</name>
    <dbReference type="NCBI Taxonomy" id="37484"/>
    <lineage>
        <taxon>Bacteria</taxon>
        <taxon>Bacillati</taxon>
        <taxon>Actinomycetota</taxon>
        <taxon>Actinomycetes</taxon>
        <taxon>Streptosporangiales</taxon>
        <taxon>Streptosporangiaceae</taxon>
        <taxon>Nonomuraea</taxon>
    </lineage>
</organism>
<protein>
    <recommendedName>
        <fullName evidence="4">MFS transporter</fullName>
    </recommendedName>
</protein>
<dbReference type="Proteomes" id="UP001589532">
    <property type="component" value="Unassembled WGS sequence"/>
</dbReference>
<dbReference type="EMBL" id="JBHMBW010000009">
    <property type="protein sequence ID" value="MFB9623688.1"/>
    <property type="molecule type" value="Genomic_DNA"/>
</dbReference>
<name>A0ABV5RYQ6_9ACTN</name>
<reference evidence="2 3" key="1">
    <citation type="submission" date="2024-09" db="EMBL/GenBank/DDBJ databases">
        <authorList>
            <person name="Sun Q."/>
            <person name="Mori K."/>
        </authorList>
    </citation>
    <scope>NUCLEOTIDE SEQUENCE [LARGE SCALE GENOMIC DNA]</scope>
    <source>
        <strain evidence="2 3">JCM 3143</strain>
    </source>
</reference>
<comment type="caution">
    <text evidence="2">The sequence shown here is derived from an EMBL/GenBank/DDBJ whole genome shotgun (WGS) entry which is preliminary data.</text>
</comment>
<sequence>MTSLLSGRWAALARSRSGPVRQRRHDDAELRPRRAERRPPQGHRRGRLHGRLLPLPGRHIGVSVLGAVLARHVSSQIAHGLTAADLSTSGLDDGGLTAGALPPAAQEIVRMAYGDATGLVFVICAAVAAVLLEPVTLRTSLDKPDVARSAAIAAEAALGTPTFDQTTIAPASNRAGPLPRHERSA</sequence>
<feature type="compositionally biased region" description="Basic residues" evidence="1">
    <location>
        <begin position="40"/>
        <end position="50"/>
    </location>
</feature>